<dbReference type="KEGG" id="ahb:bsdtb5_37440"/>
<gene>
    <name evidence="1" type="ORF">bsdtb5_37440</name>
</gene>
<dbReference type="Proteomes" id="UP000595897">
    <property type="component" value="Chromosome"/>
</dbReference>
<proteinExistence type="predicted"/>
<dbReference type="EMBL" id="AP024169">
    <property type="protein sequence ID" value="BCN32449.1"/>
    <property type="molecule type" value="Genomic_DNA"/>
</dbReference>
<dbReference type="RefSeq" id="WP_271713497.1">
    <property type="nucleotide sequence ID" value="NZ_AP024169.1"/>
</dbReference>
<protein>
    <submittedName>
        <fullName evidence="1">Uncharacterized protein</fullName>
    </submittedName>
</protein>
<sequence>MSKRKNQGVSEVERIEVNEIRNMRKNEEVLVNKIRINSQLSKLERSKKDEEAVVILCEILNEAMCKERIKNKISMSVSMSVENIVKCFKDDIESLPKNTFLKKVSAS</sequence>
<keyword evidence="2" id="KW-1185">Reference proteome</keyword>
<reference evidence="1 2" key="1">
    <citation type="submission" date="2020-11" db="EMBL/GenBank/DDBJ databases">
        <title>Draft genome sequencing of a Lachnospiraceae strain isolated from anoxic soil subjected to BSD treatment.</title>
        <authorList>
            <person name="Uek A."/>
            <person name="Tonouchi A."/>
        </authorList>
    </citation>
    <scope>NUCLEOTIDE SEQUENCE [LARGE SCALE GENOMIC DNA]</scope>
    <source>
        <strain evidence="1 2">TB5</strain>
    </source>
</reference>
<organism evidence="1 2">
    <name type="scientific">Anaeromicropila herbilytica</name>
    <dbReference type="NCBI Taxonomy" id="2785025"/>
    <lineage>
        <taxon>Bacteria</taxon>
        <taxon>Bacillati</taxon>
        <taxon>Bacillota</taxon>
        <taxon>Clostridia</taxon>
        <taxon>Lachnospirales</taxon>
        <taxon>Lachnospiraceae</taxon>
        <taxon>Anaeromicropila</taxon>
    </lineage>
</organism>
<accession>A0A7R7IET4</accession>
<evidence type="ECO:0000313" key="1">
    <source>
        <dbReference type="EMBL" id="BCN32449.1"/>
    </source>
</evidence>
<evidence type="ECO:0000313" key="2">
    <source>
        <dbReference type="Proteomes" id="UP000595897"/>
    </source>
</evidence>
<dbReference type="AlphaFoldDB" id="A0A7R7IET4"/>
<name>A0A7R7IET4_9FIRM</name>